<dbReference type="Proteomes" id="UP000472276">
    <property type="component" value="Unassembled WGS sequence"/>
</dbReference>
<keyword evidence="4" id="KW-0472">Membrane</keyword>
<evidence type="ECO:0000313" key="8">
    <source>
        <dbReference type="Ensembl" id="ENSOABP00000006858.1"/>
    </source>
</evidence>
<dbReference type="SUPFAM" id="SSF48726">
    <property type="entry name" value="Immunoglobulin"/>
    <property type="match status" value="1"/>
</dbReference>
<comment type="subcellular location">
    <subcellularLocation>
        <location evidence="1">Membrane</location>
    </subcellularLocation>
</comment>
<name>A0A668RRH5_OREAU</name>
<keyword evidence="9" id="KW-1185">Reference proteome</keyword>
<dbReference type="Gene3D" id="2.60.40.10">
    <property type="entry name" value="Immunoglobulins"/>
    <property type="match status" value="1"/>
</dbReference>
<keyword evidence="5" id="KW-0675">Receptor</keyword>
<reference evidence="8" key="2">
    <citation type="submission" date="2025-09" db="UniProtKB">
        <authorList>
            <consortium name="Ensembl"/>
        </authorList>
    </citation>
    <scope>IDENTIFICATION</scope>
</reference>
<proteinExistence type="predicted"/>
<keyword evidence="6" id="KW-0393">Immunoglobulin domain</keyword>
<evidence type="ECO:0000256" key="3">
    <source>
        <dbReference type="ARBA" id="ARBA00022989"/>
    </source>
</evidence>
<dbReference type="Pfam" id="PF07686">
    <property type="entry name" value="V-set"/>
    <property type="match status" value="1"/>
</dbReference>
<dbReference type="InterPro" id="IPR013783">
    <property type="entry name" value="Ig-like_fold"/>
</dbReference>
<dbReference type="InterPro" id="IPR007110">
    <property type="entry name" value="Ig-like_dom"/>
</dbReference>
<accession>A0A668RRH5</accession>
<keyword evidence="3" id="KW-1133">Transmembrane helix</keyword>
<evidence type="ECO:0000313" key="9">
    <source>
        <dbReference type="Proteomes" id="UP000472276"/>
    </source>
</evidence>
<sequence length="107" mass="12264">MAAQLIQDDLTSTKKAGEAASLKCTGFDLCDNNYMYWYMKKDPGTFTVIVRFDRIEKKISKFTHPLKESFSAMSDKDDIVLLINKCSLEHSATYYCVCHKEVPHSEK</sequence>
<dbReference type="InterPro" id="IPR036179">
    <property type="entry name" value="Ig-like_dom_sf"/>
</dbReference>
<evidence type="ECO:0000256" key="5">
    <source>
        <dbReference type="ARBA" id="ARBA00023170"/>
    </source>
</evidence>
<dbReference type="PANTHER" id="PTHR19256">
    <property type="entry name" value="T-CELL RECEPTOR GAMMA CHAIN"/>
    <property type="match status" value="1"/>
</dbReference>
<dbReference type="PANTHER" id="PTHR19256:SF65">
    <property type="entry name" value="T CELL RECEPTOR GAMMA CONSTANT 1-RELATED"/>
    <property type="match status" value="1"/>
</dbReference>
<reference evidence="8" key="1">
    <citation type="submission" date="2025-08" db="UniProtKB">
        <authorList>
            <consortium name="Ensembl"/>
        </authorList>
    </citation>
    <scope>IDENTIFICATION</scope>
</reference>
<feature type="domain" description="Ig-like" evidence="7">
    <location>
        <begin position="17"/>
        <end position="107"/>
    </location>
</feature>
<keyword evidence="2" id="KW-0812">Transmembrane</keyword>
<protein>
    <recommendedName>
        <fullName evidence="7">Ig-like domain-containing protein</fullName>
    </recommendedName>
</protein>
<dbReference type="OMA" id="LEHSATY"/>
<evidence type="ECO:0000259" key="7">
    <source>
        <dbReference type="PROSITE" id="PS50835"/>
    </source>
</evidence>
<evidence type="ECO:0000256" key="6">
    <source>
        <dbReference type="ARBA" id="ARBA00023319"/>
    </source>
</evidence>
<dbReference type="GO" id="GO:0016020">
    <property type="term" value="C:membrane"/>
    <property type="evidence" value="ECO:0007669"/>
    <property type="project" value="UniProtKB-SubCell"/>
</dbReference>
<dbReference type="InterPro" id="IPR051117">
    <property type="entry name" value="TRG_var/const_region"/>
</dbReference>
<dbReference type="Ensembl" id="ENSOABT00000007096.2">
    <property type="protein sequence ID" value="ENSOABP00000006858.1"/>
    <property type="gene ID" value="ENSOABG00000003816.2"/>
</dbReference>
<dbReference type="PROSITE" id="PS50835">
    <property type="entry name" value="IG_LIKE"/>
    <property type="match status" value="1"/>
</dbReference>
<dbReference type="InterPro" id="IPR013106">
    <property type="entry name" value="Ig_V-set"/>
</dbReference>
<dbReference type="CDD" id="cd00099">
    <property type="entry name" value="IgV"/>
    <property type="match status" value="1"/>
</dbReference>
<evidence type="ECO:0000256" key="4">
    <source>
        <dbReference type="ARBA" id="ARBA00023136"/>
    </source>
</evidence>
<evidence type="ECO:0000256" key="2">
    <source>
        <dbReference type="ARBA" id="ARBA00022692"/>
    </source>
</evidence>
<dbReference type="AlphaFoldDB" id="A0A668RRH5"/>
<organism evidence="8 9">
    <name type="scientific">Oreochromis aureus</name>
    <name type="common">Israeli tilapia</name>
    <name type="synonym">Chromis aureus</name>
    <dbReference type="NCBI Taxonomy" id="47969"/>
    <lineage>
        <taxon>Eukaryota</taxon>
        <taxon>Metazoa</taxon>
        <taxon>Chordata</taxon>
        <taxon>Craniata</taxon>
        <taxon>Vertebrata</taxon>
        <taxon>Euteleostomi</taxon>
        <taxon>Actinopterygii</taxon>
        <taxon>Neopterygii</taxon>
        <taxon>Teleostei</taxon>
        <taxon>Neoteleostei</taxon>
        <taxon>Acanthomorphata</taxon>
        <taxon>Ovalentaria</taxon>
        <taxon>Cichlomorphae</taxon>
        <taxon>Cichliformes</taxon>
        <taxon>Cichlidae</taxon>
        <taxon>African cichlids</taxon>
        <taxon>Pseudocrenilabrinae</taxon>
        <taxon>Oreochromini</taxon>
        <taxon>Oreochromis</taxon>
    </lineage>
</organism>
<evidence type="ECO:0000256" key="1">
    <source>
        <dbReference type="ARBA" id="ARBA00004370"/>
    </source>
</evidence>